<dbReference type="AlphaFoldDB" id="A0A4Y2BUA1"/>
<organism evidence="1 2">
    <name type="scientific">Araneus ventricosus</name>
    <name type="common">Orbweaver spider</name>
    <name type="synonym">Epeira ventricosa</name>
    <dbReference type="NCBI Taxonomy" id="182803"/>
    <lineage>
        <taxon>Eukaryota</taxon>
        <taxon>Metazoa</taxon>
        <taxon>Ecdysozoa</taxon>
        <taxon>Arthropoda</taxon>
        <taxon>Chelicerata</taxon>
        <taxon>Arachnida</taxon>
        <taxon>Araneae</taxon>
        <taxon>Araneomorphae</taxon>
        <taxon>Entelegynae</taxon>
        <taxon>Araneoidea</taxon>
        <taxon>Araneidae</taxon>
        <taxon>Araneus</taxon>
    </lineage>
</organism>
<comment type="caution">
    <text evidence="1">The sequence shown here is derived from an EMBL/GenBank/DDBJ whole genome shotgun (WGS) entry which is preliminary data.</text>
</comment>
<reference evidence="1 2" key="1">
    <citation type="journal article" date="2019" name="Sci. Rep.">
        <title>Orb-weaving spider Araneus ventricosus genome elucidates the spidroin gene catalogue.</title>
        <authorList>
            <person name="Kono N."/>
            <person name="Nakamura H."/>
            <person name="Ohtoshi R."/>
            <person name="Moran D.A.P."/>
            <person name="Shinohara A."/>
            <person name="Yoshida Y."/>
            <person name="Fujiwara M."/>
            <person name="Mori M."/>
            <person name="Tomita M."/>
            <person name="Arakawa K."/>
        </authorList>
    </citation>
    <scope>NUCLEOTIDE SEQUENCE [LARGE SCALE GENOMIC DNA]</scope>
</reference>
<sequence length="124" mass="14517">MIDFVPCYIHRGHQDPMLFRYRVSKVRTPEFYNHLSTRCGTVSYRTPPHAPVPDAITAIEPVDWAWDTVSYSGLDNCKVVERHGLHPGLLQARGMRRRRCLRGFETNANSRRTCFLRRFVFHAQ</sequence>
<keyword evidence="2" id="KW-1185">Reference proteome</keyword>
<evidence type="ECO:0000313" key="1">
    <source>
        <dbReference type="EMBL" id="GBL95045.1"/>
    </source>
</evidence>
<accession>A0A4Y2BUA1</accession>
<evidence type="ECO:0000313" key="2">
    <source>
        <dbReference type="Proteomes" id="UP000499080"/>
    </source>
</evidence>
<proteinExistence type="predicted"/>
<dbReference type="Proteomes" id="UP000499080">
    <property type="component" value="Unassembled WGS sequence"/>
</dbReference>
<protein>
    <submittedName>
        <fullName evidence="1">Uncharacterized protein</fullName>
    </submittedName>
</protein>
<name>A0A4Y2BUA1_ARAVE</name>
<gene>
    <name evidence="1" type="ORF">AVEN_188796_1</name>
</gene>
<dbReference type="EMBL" id="BGPR01000108">
    <property type="protein sequence ID" value="GBL95045.1"/>
    <property type="molecule type" value="Genomic_DNA"/>
</dbReference>